<evidence type="ECO:0000313" key="1">
    <source>
        <dbReference type="EMBL" id="EMA55994.1"/>
    </source>
</evidence>
<organism evidence="1 2">
    <name type="scientific">Halococcus thailandensis JCM 13552</name>
    <dbReference type="NCBI Taxonomy" id="1227457"/>
    <lineage>
        <taxon>Archaea</taxon>
        <taxon>Methanobacteriati</taxon>
        <taxon>Methanobacteriota</taxon>
        <taxon>Stenosarchaea group</taxon>
        <taxon>Halobacteria</taxon>
        <taxon>Halobacteriales</taxon>
        <taxon>Halococcaceae</taxon>
        <taxon>Halococcus</taxon>
    </lineage>
</organism>
<comment type="caution">
    <text evidence="1">The sequence shown here is derived from an EMBL/GenBank/DDBJ whole genome shotgun (WGS) entry which is preliminary data.</text>
</comment>
<accession>M0NFZ6</accession>
<dbReference type="EMBL" id="AOMF01000100">
    <property type="protein sequence ID" value="EMA55994.1"/>
    <property type="molecule type" value="Genomic_DNA"/>
</dbReference>
<proteinExistence type="predicted"/>
<name>M0NFZ6_9EURY</name>
<reference evidence="1 2" key="1">
    <citation type="journal article" date="2014" name="PLoS Genet.">
        <title>Phylogenetically driven sequencing of extremely halophilic archaea reveals strategies for static and dynamic osmo-response.</title>
        <authorList>
            <person name="Becker E.A."/>
            <person name="Seitzer P.M."/>
            <person name="Tritt A."/>
            <person name="Larsen D."/>
            <person name="Krusor M."/>
            <person name="Yao A.I."/>
            <person name="Wu D."/>
            <person name="Madern D."/>
            <person name="Eisen J.A."/>
            <person name="Darling A.E."/>
            <person name="Facciotti M.T."/>
        </authorList>
    </citation>
    <scope>NUCLEOTIDE SEQUENCE [LARGE SCALE GENOMIC DNA]</scope>
    <source>
        <strain evidence="1 2">JCM 13552</strain>
    </source>
</reference>
<protein>
    <submittedName>
        <fullName evidence="1">Uncharacterized protein</fullName>
    </submittedName>
</protein>
<dbReference type="AlphaFoldDB" id="M0NFZ6"/>
<keyword evidence="2" id="KW-1185">Reference proteome</keyword>
<evidence type="ECO:0000313" key="2">
    <source>
        <dbReference type="Proteomes" id="UP000011680"/>
    </source>
</evidence>
<dbReference type="Proteomes" id="UP000011680">
    <property type="component" value="Unassembled WGS sequence"/>
</dbReference>
<gene>
    <name evidence="1" type="ORF">C451_04571</name>
</gene>
<sequence length="66" mass="6990">MDGFTSESSPYLDDDVAEVPTTQDDAEIQLAGCVRGSDGPVVVDRGDVLLADGFDECDVTVKIRAL</sequence>